<dbReference type="AlphaFoldDB" id="A0A8I3A6Q0"/>
<sequence length="206" mass="23841">MNFAVEVVYHIFSFLSPCEIVRMRQESQVSKKFHDITHSHALWKEVYANARLLLPPGPFSWQSTRYLERTLVQSELVSRTWTSQPPKMHSRIVTRRQGRRNTPWTVVFGRWCIFLKGETVQCHDIDSNTYHSLYDGTAHPGFSFTAYAGATDINGHRVYLLLFDYEPELMLGNLSAIMFQLPKLMYCSAEGCLHFVSTMMVSLNPK</sequence>
<dbReference type="InterPro" id="IPR036047">
    <property type="entry name" value="F-box-like_dom_sf"/>
</dbReference>
<evidence type="ECO:0000313" key="3">
    <source>
        <dbReference type="Proteomes" id="UP000683000"/>
    </source>
</evidence>
<dbReference type="Pfam" id="PF12937">
    <property type="entry name" value="F-box-like"/>
    <property type="match status" value="1"/>
</dbReference>
<dbReference type="PROSITE" id="PS50181">
    <property type="entry name" value="FBOX"/>
    <property type="match status" value="1"/>
</dbReference>
<accession>A0A8I3A6Q0</accession>
<evidence type="ECO:0000259" key="1">
    <source>
        <dbReference type="PROSITE" id="PS50181"/>
    </source>
</evidence>
<dbReference type="InterPro" id="IPR001810">
    <property type="entry name" value="F-box_dom"/>
</dbReference>
<feature type="domain" description="F-box" evidence="1">
    <location>
        <begin position="1"/>
        <end position="46"/>
    </location>
</feature>
<dbReference type="Gene3D" id="1.20.1280.50">
    <property type="match status" value="1"/>
</dbReference>
<keyword evidence="3" id="KW-1185">Reference proteome</keyword>
<comment type="caution">
    <text evidence="2">The sequence shown here is derived from an EMBL/GenBank/DDBJ whole genome shotgun (WGS) entry which is preliminary data.</text>
</comment>
<dbReference type="EMBL" id="JAGFBS010000022">
    <property type="protein sequence ID" value="KAG6373501.1"/>
    <property type="molecule type" value="Genomic_DNA"/>
</dbReference>
<protein>
    <recommendedName>
        <fullName evidence="1">F-box domain-containing protein</fullName>
    </recommendedName>
</protein>
<proteinExistence type="predicted"/>
<gene>
    <name evidence="2" type="ORF">JVT61DRAFT_6659</name>
</gene>
<evidence type="ECO:0000313" key="2">
    <source>
        <dbReference type="EMBL" id="KAG6373501.1"/>
    </source>
</evidence>
<dbReference type="OrthoDB" id="2670467at2759"/>
<dbReference type="Proteomes" id="UP000683000">
    <property type="component" value="Unassembled WGS sequence"/>
</dbReference>
<organism evidence="2 3">
    <name type="scientific">Boletus reticuloceps</name>
    <dbReference type="NCBI Taxonomy" id="495285"/>
    <lineage>
        <taxon>Eukaryota</taxon>
        <taxon>Fungi</taxon>
        <taxon>Dikarya</taxon>
        <taxon>Basidiomycota</taxon>
        <taxon>Agaricomycotina</taxon>
        <taxon>Agaricomycetes</taxon>
        <taxon>Agaricomycetidae</taxon>
        <taxon>Boletales</taxon>
        <taxon>Boletineae</taxon>
        <taxon>Boletaceae</taxon>
        <taxon>Boletoideae</taxon>
        <taxon>Boletus</taxon>
    </lineage>
</organism>
<name>A0A8I3A6Q0_9AGAM</name>
<reference evidence="2" key="1">
    <citation type="submission" date="2021-03" db="EMBL/GenBank/DDBJ databases">
        <title>Evolutionary innovations through gain and loss of genes in the ectomycorrhizal Boletales.</title>
        <authorList>
            <person name="Wu G."/>
            <person name="Miyauchi S."/>
            <person name="Morin E."/>
            <person name="Yang Z.-L."/>
            <person name="Xu J."/>
            <person name="Martin F.M."/>
        </authorList>
    </citation>
    <scope>NUCLEOTIDE SEQUENCE</scope>
    <source>
        <strain evidence="2">BR01</strain>
    </source>
</reference>
<dbReference type="SUPFAM" id="SSF81383">
    <property type="entry name" value="F-box domain"/>
    <property type="match status" value="1"/>
</dbReference>